<dbReference type="SMART" id="SM00487">
    <property type="entry name" value="DEXDc"/>
    <property type="match status" value="1"/>
</dbReference>
<dbReference type="InterPro" id="IPR054347">
    <property type="entry name" value="TOTE_primase"/>
</dbReference>
<accession>A0A0G0VEU5</accession>
<dbReference type="Pfam" id="PF22548">
    <property type="entry name" value="AEP-TOTE"/>
    <property type="match status" value="1"/>
</dbReference>
<dbReference type="GO" id="GO:0004386">
    <property type="term" value="F:helicase activity"/>
    <property type="evidence" value="ECO:0007669"/>
    <property type="project" value="UniProtKB-KW"/>
</dbReference>
<name>A0A0G0VEU5_9BACT</name>
<dbReference type="GO" id="GO:0005524">
    <property type="term" value="F:ATP binding"/>
    <property type="evidence" value="ECO:0007669"/>
    <property type="project" value="UniProtKB-KW"/>
</dbReference>
<reference evidence="6 7" key="1">
    <citation type="journal article" date="2015" name="Nature">
        <title>rRNA introns, odd ribosomes, and small enigmatic genomes across a large radiation of phyla.</title>
        <authorList>
            <person name="Brown C.T."/>
            <person name="Hug L.A."/>
            <person name="Thomas B.C."/>
            <person name="Sharon I."/>
            <person name="Castelle C.J."/>
            <person name="Singh A."/>
            <person name="Wilkins M.J."/>
            <person name="Williams K.H."/>
            <person name="Banfield J.F."/>
        </authorList>
    </citation>
    <scope>NUCLEOTIDE SEQUENCE [LARGE SCALE GENOMIC DNA]</scope>
</reference>
<dbReference type="InterPro" id="IPR001650">
    <property type="entry name" value="Helicase_C-like"/>
</dbReference>
<dbReference type="GO" id="GO:0003677">
    <property type="term" value="F:DNA binding"/>
    <property type="evidence" value="ECO:0007669"/>
    <property type="project" value="InterPro"/>
</dbReference>
<dbReference type="PANTHER" id="PTHR11274:SF0">
    <property type="entry name" value="GENERAL TRANSCRIPTION AND DNA REPAIR FACTOR IIH HELICASE SUBUNIT XPB"/>
    <property type="match status" value="1"/>
</dbReference>
<dbReference type="InterPro" id="IPR006935">
    <property type="entry name" value="Helicase/UvrB_N"/>
</dbReference>
<dbReference type="SUPFAM" id="SSF52540">
    <property type="entry name" value="P-loop containing nucleoside triphosphate hydrolases"/>
    <property type="match status" value="2"/>
</dbReference>
<dbReference type="CDD" id="cd17926">
    <property type="entry name" value="DEXHc_RE"/>
    <property type="match status" value="1"/>
</dbReference>
<evidence type="ECO:0000313" key="7">
    <source>
        <dbReference type="Proteomes" id="UP000033930"/>
    </source>
</evidence>
<proteinExistence type="predicted"/>
<dbReference type="InterPro" id="IPR027417">
    <property type="entry name" value="P-loop_NTPase"/>
</dbReference>
<evidence type="ECO:0000256" key="1">
    <source>
        <dbReference type="ARBA" id="ARBA00022741"/>
    </source>
</evidence>
<evidence type="ECO:0000313" key="6">
    <source>
        <dbReference type="EMBL" id="KKR99419.1"/>
    </source>
</evidence>
<keyword evidence="2" id="KW-0378">Hydrolase</keyword>
<dbReference type="PANTHER" id="PTHR11274">
    <property type="entry name" value="RAD25/XP-B DNA REPAIR HELICASE"/>
    <property type="match status" value="1"/>
</dbReference>
<feature type="domain" description="Helicase ATP-binding" evidence="5">
    <location>
        <begin position="371"/>
        <end position="521"/>
    </location>
</feature>
<evidence type="ECO:0000256" key="2">
    <source>
        <dbReference type="ARBA" id="ARBA00022801"/>
    </source>
</evidence>
<dbReference type="CDD" id="cd18785">
    <property type="entry name" value="SF2_C"/>
    <property type="match status" value="1"/>
</dbReference>
<dbReference type="Pfam" id="PF04851">
    <property type="entry name" value="ResIII"/>
    <property type="match status" value="1"/>
</dbReference>
<keyword evidence="3 6" id="KW-0347">Helicase</keyword>
<protein>
    <submittedName>
        <fullName evidence="6">Type III restriction enzyme, res subunit:DEAD/DEAH box helicase</fullName>
    </submittedName>
</protein>
<dbReference type="Pfam" id="PF00271">
    <property type="entry name" value="Helicase_C"/>
    <property type="match status" value="1"/>
</dbReference>
<dbReference type="PROSITE" id="PS51192">
    <property type="entry name" value="HELICASE_ATP_BIND_1"/>
    <property type="match status" value="1"/>
</dbReference>
<sequence length="721" mass="82656">MSKVRTMTDEQINLYLSLFCGRTDVYARRWEKGEKSGYSPAYDFNWTEFLAHKNHGGTMSSFENKTVIPLTPEVIKKHLAGRDVVGIYPLLENNTSYFIAADFDGDNAFVEGQKLIQICKELNLPAYLEKSRSGNGAHVWLFFEEAYPAVRSRIILLECIHQALNLSAFDKEVSFDRLFPNQDTQSGKGFGNLIALPLQGLSAVQEKTVFLDSETLTPYKDQWSFLEQIQKISTKTLDTVFTKITNDGNIIEAPSNKDNKLVLKLKNGILVSKVLLDKATINFIREELNFPNLDYWLKKRLGKSVYQTEKFFKLIEEDGENVILPRGFLIKLTDHLRSRGIPFNLQDERTLLPEVNFSSVIELRPEQEKVVSLAMETEQGVIVAPPGSGKTIMGLELIARRSQPTLILTHRRQIANQWIERIQTFFNIPKAHIGRIDGVKKVIGEKITVAMLQSLSRQEDLKDWKDKFGTVIVDECHHIPAKTFREIVANINAKYWYGLTATPKRKHNDEKLIYLFIGDVIIELSDNPEKQNETEGFEDTKTDRRVVVRETEIEAPFSFTADNYQILARIVSFDQSRNKLILDDIKKLATENQKILVLSERKEHLEVLNMCLKGVCETIIITGDDSTFARKTKFAQIESGHYQVILATGQLFGEGIDIPDIQTIVLAFPLAFEGKLAQYIGRIRGQQKTVYDYHDAKTKFLDRQFKKRKKFYKENGFRMEK</sequence>
<dbReference type="Proteomes" id="UP000033930">
    <property type="component" value="Unassembled WGS sequence"/>
</dbReference>
<evidence type="ECO:0000256" key="4">
    <source>
        <dbReference type="ARBA" id="ARBA00022840"/>
    </source>
</evidence>
<evidence type="ECO:0000259" key="5">
    <source>
        <dbReference type="PROSITE" id="PS51192"/>
    </source>
</evidence>
<dbReference type="GO" id="GO:0016787">
    <property type="term" value="F:hydrolase activity"/>
    <property type="evidence" value="ECO:0007669"/>
    <property type="project" value="UniProtKB-KW"/>
</dbReference>
<gene>
    <name evidence="6" type="ORF">UU50_C0006G0022</name>
</gene>
<dbReference type="AlphaFoldDB" id="A0A0G0VEU5"/>
<dbReference type="InterPro" id="IPR050615">
    <property type="entry name" value="ATP-dep_DNA_Helicase"/>
</dbReference>
<comment type="caution">
    <text evidence="6">The sequence shown here is derived from an EMBL/GenBank/DDBJ whole genome shotgun (WGS) entry which is preliminary data.</text>
</comment>
<organism evidence="6 7">
    <name type="scientific">Candidatus Uhrbacteria bacterium GW2011_GWC1_41_20</name>
    <dbReference type="NCBI Taxonomy" id="1618983"/>
    <lineage>
        <taxon>Bacteria</taxon>
        <taxon>Candidatus Uhriibacteriota</taxon>
    </lineage>
</organism>
<dbReference type="Gene3D" id="3.40.50.300">
    <property type="entry name" value="P-loop containing nucleotide triphosphate hydrolases"/>
    <property type="match status" value="2"/>
</dbReference>
<keyword evidence="1" id="KW-0547">Nucleotide-binding</keyword>
<evidence type="ECO:0000256" key="3">
    <source>
        <dbReference type="ARBA" id="ARBA00022806"/>
    </source>
</evidence>
<dbReference type="InterPro" id="IPR014001">
    <property type="entry name" value="Helicase_ATP-bd"/>
</dbReference>
<keyword evidence="4" id="KW-0067">ATP-binding</keyword>
<dbReference type="EMBL" id="LCAW01000006">
    <property type="protein sequence ID" value="KKR99419.1"/>
    <property type="molecule type" value="Genomic_DNA"/>
</dbReference>